<gene>
    <name evidence="2" type="ORF">RFH988_LOCUS10519</name>
</gene>
<organism evidence="2 3">
    <name type="scientific">Rotaria sordida</name>
    <dbReference type="NCBI Taxonomy" id="392033"/>
    <lineage>
        <taxon>Eukaryota</taxon>
        <taxon>Metazoa</taxon>
        <taxon>Spiralia</taxon>
        <taxon>Gnathifera</taxon>
        <taxon>Rotifera</taxon>
        <taxon>Eurotatoria</taxon>
        <taxon>Bdelloidea</taxon>
        <taxon>Philodinida</taxon>
        <taxon>Philodinidae</taxon>
        <taxon>Rotaria</taxon>
    </lineage>
</organism>
<comment type="caution">
    <text evidence="2">The sequence shown here is derived from an EMBL/GenBank/DDBJ whole genome shotgun (WGS) entry which is preliminary data.</text>
</comment>
<dbReference type="AlphaFoldDB" id="A0A814BQJ5"/>
<name>A0A814BQJ5_9BILA</name>
<evidence type="ECO:0000256" key="1">
    <source>
        <dbReference type="SAM" id="MobiDB-lite"/>
    </source>
</evidence>
<evidence type="ECO:0000313" key="2">
    <source>
        <dbReference type="EMBL" id="CAF0930652.1"/>
    </source>
</evidence>
<feature type="compositionally biased region" description="Polar residues" evidence="1">
    <location>
        <begin position="159"/>
        <end position="171"/>
    </location>
</feature>
<reference evidence="2" key="1">
    <citation type="submission" date="2021-02" db="EMBL/GenBank/DDBJ databases">
        <authorList>
            <person name="Nowell W R."/>
        </authorList>
    </citation>
    <scope>NUCLEOTIDE SEQUENCE</scope>
</reference>
<proteinExistence type="predicted"/>
<dbReference type="Proteomes" id="UP000663882">
    <property type="component" value="Unassembled WGS sequence"/>
</dbReference>
<feature type="compositionally biased region" description="Polar residues" evidence="1">
    <location>
        <begin position="122"/>
        <end position="135"/>
    </location>
</feature>
<accession>A0A814BQJ5</accession>
<feature type="region of interest" description="Disordered" evidence="1">
    <location>
        <begin position="154"/>
        <end position="182"/>
    </location>
</feature>
<evidence type="ECO:0000313" key="3">
    <source>
        <dbReference type="Proteomes" id="UP000663882"/>
    </source>
</evidence>
<feature type="region of interest" description="Disordered" evidence="1">
    <location>
        <begin position="107"/>
        <end position="135"/>
    </location>
</feature>
<protein>
    <submittedName>
        <fullName evidence="2">Uncharacterized protein</fullName>
    </submittedName>
</protein>
<dbReference type="PANTHER" id="PTHR46579:SF1">
    <property type="entry name" value="F5_8 TYPE C DOMAIN-CONTAINING PROTEIN"/>
    <property type="match status" value="1"/>
</dbReference>
<sequence length="776" mass="89910">MEVNGDYLFVDKNDRDRRLRAKFLFKGTCEECKEYRGSDTSLTVDKSTWLPTIVSEPNTNNKVTECTIFRQKKRKNESKESEITGKQMKTNSSIAIVKKSTQIDKTTQNNQQNAFDNHKRQPNGNNTNDKPRSSVSTMESLIVVDLSNNNSFDNNMSSKCSADLNQSQQHTKLPGVDRQENDTISNDNIESDDELILPHHIQLELKSSRKQILDLENQLKELKQTSISFPTTGKSDFSRRVLAVADMHDELAQTRTINCGQLLGLTDSELLEATGNGQFSWRKIVVNLIQACFKNVDLQYENYTSLRTRNKDLIDNISDLQYENYTSLRIRNKDLIDNISAYVKTVCPTDVFTNTEFSGCITGTICCQIRRKTFYRKRTRLQKWEQLKYDFITSKTSTVNQSQDIFKNQSESISSAPMKVEEIKEFKPERIESMDALATTTTEIINGPCPLTKLKYYSFGESIPFGSLHTLYLGVFKKFWLSSVKIPTTTSRRFRTIKHIARFKANEFRSLMHHDSTVVLQAILPKYRRHFALLLAAVNIASKDVIDNYDIILVKGLLRQYVKDWQKIFDLRHMSSNIHSLLHIHESIQYLRPLYMYSTFNFEGIGHDLVCMIHGMIHYGPQLISNLQYYRQAIIDVCKRDYPEKLFYFNEIIKHIKYKTLSSTISRKFADFCVSFIFGRQTKLGLIRTIVTDPNDSGKIFIVLEDLIDELARHYLLQFKTNNTTFSTIPNIYIRKRSSCLVLRSSSHILHKHSYRFLNDEETIEIIEYSNLKESS</sequence>
<dbReference type="EMBL" id="CAJNOO010000394">
    <property type="protein sequence ID" value="CAF0930652.1"/>
    <property type="molecule type" value="Genomic_DNA"/>
</dbReference>
<dbReference type="OrthoDB" id="10062362at2759"/>
<dbReference type="PANTHER" id="PTHR46579">
    <property type="entry name" value="F5/8 TYPE C DOMAIN-CONTAINING PROTEIN-RELATED"/>
    <property type="match status" value="1"/>
</dbReference>